<feature type="non-terminal residue" evidence="1">
    <location>
        <position position="1"/>
    </location>
</feature>
<evidence type="ECO:0000313" key="1">
    <source>
        <dbReference type="EMBL" id="GFC74842.1"/>
    </source>
</evidence>
<comment type="caution">
    <text evidence="1">The sequence shown here is derived from an EMBL/GenBank/DDBJ whole genome shotgun (WGS) entry which is preliminary data.</text>
</comment>
<organism evidence="1">
    <name type="scientific">Tanacetum cinerariifolium</name>
    <name type="common">Dalmatian daisy</name>
    <name type="synonym">Chrysanthemum cinerariifolium</name>
    <dbReference type="NCBI Taxonomy" id="118510"/>
    <lineage>
        <taxon>Eukaryota</taxon>
        <taxon>Viridiplantae</taxon>
        <taxon>Streptophyta</taxon>
        <taxon>Embryophyta</taxon>
        <taxon>Tracheophyta</taxon>
        <taxon>Spermatophyta</taxon>
        <taxon>Magnoliopsida</taxon>
        <taxon>eudicotyledons</taxon>
        <taxon>Gunneridae</taxon>
        <taxon>Pentapetalae</taxon>
        <taxon>asterids</taxon>
        <taxon>campanulids</taxon>
        <taxon>Asterales</taxon>
        <taxon>Asteraceae</taxon>
        <taxon>Asteroideae</taxon>
        <taxon>Anthemideae</taxon>
        <taxon>Anthemidinae</taxon>
        <taxon>Tanacetum</taxon>
    </lineage>
</organism>
<accession>A0A699QP39</accession>
<proteinExistence type="predicted"/>
<reference evidence="1" key="1">
    <citation type="journal article" date="2019" name="Sci. Rep.">
        <title>Draft genome of Tanacetum cinerariifolium, the natural source of mosquito coil.</title>
        <authorList>
            <person name="Yamashiro T."/>
            <person name="Shiraishi A."/>
            <person name="Satake H."/>
            <person name="Nakayama K."/>
        </authorList>
    </citation>
    <scope>NUCLEOTIDE SEQUENCE</scope>
</reference>
<dbReference type="AlphaFoldDB" id="A0A699QP39"/>
<sequence length="83" mass="8907">NVLYVPNIKKNLVSGFKLCKSGVKAVIESDKVILSKSNIFVGKAYACDGMFKLNINNITSSPVLPPPLPVRPPHLLPYGAGVD</sequence>
<gene>
    <name evidence="1" type="ORF">Tci_846812</name>
</gene>
<protein>
    <submittedName>
        <fullName evidence="1">Polyprotein, putative</fullName>
    </submittedName>
</protein>
<name>A0A699QP39_TANCI</name>
<dbReference type="EMBL" id="BKCJ011049078">
    <property type="protein sequence ID" value="GFC74842.1"/>
    <property type="molecule type" value="Genomic_DNA"/>
</dbReference>